<name>A0A1F7RLP3_9BACT</name>
<dbReference type="Gene3D" id="3.30.450.30">
    <property type="entry name" value="Dynein light chain 2a, cytoplasmic"/>
    <property type="match status" value="1"/>
</dbReference>
<sequence length="120" mass="13433">MKFVDGLKMIVNNVPGSLGASINGLDGLIIAEYKKTPNSELDFTLIGAEMTSLLKRAVKTTDDIHMGPLQEITLMDRNKALIMKTINEEYYLLLALDSFGNIGKGRYELKKAVFLFEKEF</sequence>
<dbReference type="SUPFAM" id="SSF103196">
    <property type="entry name" value="Roadblock/LC7 domain"/>
    <property type="match status" value="1"/>
</dbReference>
<dbReference type="EMBL" id="MGDD01000321">
    <property type="protein sequence ID" value="OGL42496.1"/>
    <property type="molecule type" value="Genomic_DNA"/>
</dbReference>
<gene>
    <name evidence="1" type="ORF">A2161_05960</name>
</gene>
<evidence type="ECO:0000313" key="1">
    <source>
        <dbReference type="EMBL" id="OGL42496.1"/>
    </source>
</evidence>
<evidence type="ECO:0008006" key="3">
    <source>
        <dbReference type="Google" id="ProtNLM"/>
    </source>
</evidence>
<evidence type="ECO:0000313" key="2">
    <source>
        <dbReference type="Proteomes" id="UP000179266"/>
    </source>
</evidence>
<accession>A0A1F7RLP3</accession>
<reference evidence="1 2" key="1">
    <citation type="journal article" date="2016" name="Nat. Commun.">
        <title>Thousands of microbial genomes shed light on interconnected biogeochemical processes in an aquifer system.</title>
        <authorList>
            <person name="Anantharaman K."/>
            <person name="Brown C.T."/>
            <person name="Hug L.A."/>
            <person name="Sharon I."/>
            <person name="Castelle C.J."/>
            <person name="Probst A.J."/>
            <person name="Thomas B.C."/>
            <person name="Singh A."/>
            <person name="Wilkins M.J."/>
            <person name="Karaoz U."/>
            <person name="Brodie E.L."/>
            <person name="Williams K.H."/>
            <person name="Hubbard S.S."/>
            <person name="Banfield J.F."/>
        </authorList>
    </citation>
    <scope>NUCLEOTIDE SEQUENCE [LARGE SCALE GENOMIC DNA]</scope>
</reference>
<comment type="caution">
    <text evidence="1">The sequence shown here is derived from an EMBL/GenBank/DDBJ whole genome shotgun (WGS) entry which is preliminary data.</text>
</comment>
<dbReference type="AlphaFoldDB" id="A0A1F7RLP3"/>
<proteinExistence type="predicted"/>
<dbReference type="Proteomes" id="UP000179266">
    <property type="component" value="Unassembled WGS sequence"/>
</dbReference>
<organism evidence="1 2">
    <name type="scientific">Candidatus Schekmanbacteria bacterium RBG_13_48_7</name>
    <dbReference type="NCBI Taxonomy" id="1817878"/>
    <lineage>
        <taxon>Bacteria</taxon>
        <taxon>Candidatus Schekmaniibacteriota</taxon>
    </lineage>
</organism>
<protein>
    <recommendedName>
        <fullName evidence="3">Roadblock/LAMTOR2 domain-containing protein</fullName>
    </recommendedName>
</protein>